<feature type="compositionally biased region" description="Polar residues" evidence="5">
    <location>
        <begin position="568"/>
        <end position="582"/>
    </location>
</feature>
<evidence type="ECO:0000259" key="7">
    <source>
        <dbReference type="PROSITE" id="PS50011"/>
    </source>
</evidence>
<keyword evidence="9" id="KW-1185">Reference proteome</keyword>
<dbReference type="Proteomes" id="UP000321595">
    <property type="component" value="Chromosome"/>
</dbReference>
<feature type="domain" description="Protein kinase" evidence="7">
    <location>
        <begin position="10"/>
        <end position="286"/>
    </location>
</feature>
<organism evidence="8 9">
    <name type="scientific">Microvenator marinus</name>
    <dbReference type="NCBI Taxonomy" id="2600177"/>
    <lineage>
        <taxon>Bacteria</taxon>
        <taxon>Deltaproteobacteria</taxon>
        <taxon>Bradymonadales</taxon>
        <taxon>Microvenatoraceae</taxon>
        <taxon>Microvenator</taxon>
    </lineage>
</organism>
<dbReference type="PANTHER" id="PTHR43289:SF6">
    <property type="entry name" value="SERINE_THREONINE-PROTEIN KINASE NEKL-3"/>
    <property type="match status" value="1"/>
</dbReference>
<feature type="region of interest" description="Disordered" evidence="5">
    <location>
        <begin position="456"/>
        <end position="591"/>
    </location>
</feature>
<dbReference type="RefSeq" id="WP_146957453.1">
    <property type="nucleotide sequence ID" value="NZ_CP042467.1"/>
</dbReference>
<feature type="compositionally biased region" description="Polar residues" evidence="5">
    <location>
        <begin position="503"/>
        <end position="528"/>
    </location>
</feature>
<dbReference type="EMBL" id="CP042467">
    <property type="protein sequence ID" value="QED26207.1"/>
    <property type="molecule type" value="Genomic_DNA"/>
</dbReference>
<keyword evidence="6" id="KW-0472">Membrane</keyword>
<evidence type="ECO:0000256" key="6">
    <source>
        <dbReference type="SAM" id="Phobius"/>
    </source>
</evidence>
<keyword evidence="3 8" id="KW-0418">Kinase</keyword>
<evidence type="ECO:0000313" key="9">
    <source>
        <dbReference type="Proteomes" id="UP000321595"/>
    </source>
</evidence>
<keyword evidence="2" id="KW-0547">Nucleotide-binding</keyword>
<accession>A0A5B8XM71</accession>
<keyword evidence="4" id="KW-0067">ATP-binding</keyword>
<sequence length="651" mass="71682">MSQLKTLGPYTLLRRIAVGGMAELYLAKKTGGLGGFEKFYALKAILPHHIGDEDQEKLMIDEARLTSQLRHDNIITVLDLDRDQNRMFMVMEYVRGHDLSVLVDKLRHARGMLALEIAAYVTREICAGLHYLHSQVGADGQPLNLIHRDVSPQNVLIGMDGDVKLIDFGVAKARGKDRVETKTGIIKGKLKYMAPEYATGNLQDARSDIFAAGLILYELITGSPAYDETQVSPAEFLERIKYARVPHPSELRSDIPDDLQKIVAKSLALHPDKRYPSALEMQHDLSIYLSRVAPHFSKSHCSVYFQSVFQRLGIEPELPSNISADRSSPAKRPERSIEHALDEQGRVQLVAEDLAQAVEKTGELQIPMGHDLEPTSQLQALARDPSAPRIVTLSKFTELYKSPDESGIAAVEPREIKVEFEPIPVKIETAELAPLEPISHEDEFDYEDAETGRLPADALNFDDGFDHTDRLSPPPTEPVSRVQPSAIPVAKIPIRPPQKEQKPAQSGFNSLGAQGNFSAAPQPSTTGNQPFGFASGGSGAFQSPPPAASPFQPPTTTGFQPTGSGQFNPNPSTTGEFQQAQPEKSEDEKRAETLLSKQLEGVKQGTHRPFRITDADVEEFEKPNIHSRKLKSMIALMILVIVAGITLMILV</sequence>
<keyword evidence="6" id="KW-1133">Transmembrane helix</keyword>
<dbReference type="CDD" id="cd14014">
    <property type="entry name" value="STKc_PknB_like"/>
    <property type="match status" value="1"/>
</dbReference>
<evidence type="ECO:0000256" key="4">
    <source>
        <dbReference type="ARBA" id="ARBA00022840"/>
    </source>
</evidence>
<protein>
    <submittedName>
        <fullName evidence="8">Protein kinase</fullName>
    </submittedName>
</protein>
<dbReference type="PANTHER" id="PTHR43289">
    <property type="entry name" value="MITOGEN-ACTIVATED PROTEIN KINASE KINASE KINASE 20-RELATED"/>
    <property type="match status" value="1"/>
</dbReference>
<dbReference type="Gene3D" id="1.10.510.10">
    <property type="entry name" value="Transferase(Phosphotransferase) domain 1"/>
    <property type="match status" value="1"/>
</dbReference>
<dbReference type="PROSITE" id="PS50011">
    <property type="entry name" value="PROTEIN_KINASE_DOM"/>
    <property type="match status" value="1"/>
</dbReference>
<dbReference type="PROSITE" id="PS00109">
    <property type="entry name" value="PROTEIN_KINASE_TYR"/>
    <property type="match status" value="1"/>
</dbReference>
<evidence type="ECO:0000256" key="1">
    <source>
        <dbReference type="ARBA" id="ARBA00022679"/>
    </source>
</evidence>
<feature type="compositionally biased region" description="Low complexity" evidence="5">
    <location>
        <begin position="554"/>
        <end position="567"/>
    </location>
</feature>
<keyword evidence="6" id="KW-0812">Transmembrane</keyword>
<gene>
    <name evidence="8" type="ORF">FRD01_02820</name>
</gene>
<dbReference type="GO" id="GO:0004674">
    <property type="term" value="F:protein serine/threonine kinase activity"/>
    <property type="evidence" value="ECO:0007669"/>
    <property type="project" value="TreeGrafter"/>
</dbReference>
<dbReference type="OrthoDB" id="9801841at2"/>
<evidence type="ECO:0000313" key="8">
    <source>
        <dbReference type="EMBL" id="QED26207.1"/>
    </source>
</evidence>
<evidence type="ECO:0000256" key="2">
    <source>
        <dbReference type="ARBA" id="ARBA00022741"/>
    </source>
</evidence>
<dbReference type="GO" id="GO:0005524">
    <property type="term" value="F:ATP binding"/>
    <property type="evidence" value="ECO:0007669"/>
    <property type="project" value="UniProtKB-KW"/>
</dbReference>
<feature type="compositionally biased region" description="Pro residues" evidence="5">
    <location>
        <begin position="543"/>
        <end position="553"/>
    </location>
</feature>
<dbReference type="AlphaFoldDB" id="A0A5B8XM71"/>
<dbReference type="SUPFAM" id="SSF56112">
    <property type="entry name" value="Protein kinase-like (PK-like)"/>
    <property type="match status" value="1"/>
</dbReference>
<feature type="transmembrane region" description="Helical" evidence="6">
    <location>
        <begin position="632"/>
        <end position="650"/>
    </location>
</feature>
<dbReference type="Gene3D" id="3.30.200.20">
    <property type="entry name" value="Phosphorylase Kinase, domain 1"/>
    <property type="match status" value="1"/>
</dbReference>
<dbReference type="InterPro" id="IPR011009">
    <property type="entry name" value="Kinase-like_dom_sf"/>
</dbReference>
<reference evidence="8 9" key="1">
    <citation type="submission" date="2019-08" db="EMBL/GenBank/DDBJ databases">
        <authorList>
            <person name="Liang Q."/>
        </authorList>
    </citation>
    <scope>NUCLEOTIDE SEQUENCE [LARGE SCALE GENOMIC DNA]</scope>
    <source>
        <strain evidence="8 9">V1718</strain>
    </source>
</reference>
<dbReference type="KEGG" id="bbae:FRD01_02820"/>
<name>A0A5B8XM71_9DELT</name>
<dbReference type="InterPro" id="IPR008266">
    <property type="entry name" value="Tyr_kinase_AS"/>
</dbReference>
<dbReference type="Pfam" id="PF00069">
    <property type="entry name" value="Pkinase"/>
    <property type="match status" value="1"/>
</dbReference>
<keyword evidence="1" id="KW-0808">Transferase</keyword>
<evidence type="ECO:0000256" key="5">
    <source>
        <dbReference type="SAM" id="MobiDB-lite"/>
    </source>
</evidence>
<evidence type="ECO:0000256" key="3">
    <source>
        <dbReference type="ARBA" id="ARBA00022777"/>
    </source>
</evidence>
<dbReference type="InterPro" id="IPR000719">
    <property type="entry name" value="Prot_kinase_dom"/>
</dbReference>
<proteinExistence type="predicted"/>